<reference evidence="2 3" key="1">
    <citation type="submission" date="2022-11" db="EMBL/GenBank/DDBJ databases">
        <title>Mycobacterium sp. nov.</title>
        <authorList>
            <person name="Papic B."/>
            <person name="Spicic S."/>
            <person name="Duvnjak S."/>
        </authorList>
    </citation>
    <scope>NUCLEOTIDE SEQUENCE [LARGE SCALE GENOMIC DNA]</scope>
    <source>
        <strain evidence="2 3">CVI_P4</strain>
    </source>
</reference>
<proteinExistence type="predicted"/>
<keyword evidence="3" id="KW-1185">Reference proteome</keyword>
<dbReference type="Proteomes" id="UP001300745">
    <property type="component" value="Unassembled WGS sequence"/>
</dbReference>
<gene>
    <name evidence="2" type="ORF">ORI27_13870</name>
</gene>
<evidence type="ECO:0000256" key="1">
    <source>
        <dbReference type="SAM" id="MobiDB-lite"/>
    </source>
</evidence>
<dbReference type="EMBL" id="JAPJDO010000010">
    <property type="protein sequence ID" value="MCX2937792.1"/>
    <property type="molecule type" value="Genomic_DNA"/>
</dbReference>
<sequence>MNRELRNLIVATIHDHPKGSPEELAQLVANNTTQREMNTFYRHLLIGPIRSVAAELRLERDQPPPRPKPKPRPPVSKPSPKLADRRSWWQQQLATEIVVGHRESKLLADCTLFDLQQAVKECDAAIGRLEEGMSFYRSLITQMTNCRVHRVCDLPEPPVREVRPA</sequence>
<feature type="region of interest" description="Disordered" evidence="1">
    <location>
        <begin position="59"/>
        <end position="84"/>
    </location>
</feature>
<accession>A0ABT3SFY1</accession>
<dbReference type="RefSeq" id="WP_265997450.1">
    <property type="nucleotide sequence ID" value="NZ_JAPJDN010000010.1"/>
</dbReference>
<organism evidence="2 3">
    <name type="scientific">Mycobacterium pinniadriaticum</name>
    <dbReference type="NCBI Taxonomy" id="2994102"/>
    <lineage>
        <taxon>Bacteria</taxon>
        <taxon>Bacillati</taxon>
        <taxon>Actinomycetota</taxon>
        <taxon>Actinomycetes</taxon>
        <taxon>Mycobacteriales</taxon>
        <taxon>Mycobacteriaceae</taxon>
        <taxon>Mycobacterium</taxon>
    </lineage>
</organism>
<comment type="caution">
    <text evidence="2">The sequence shown here is derived from an EMBL/GenBank/DDBJ whole genome shotgun (WGS) entry which is preliminary data.</text>
</comment>
<evidence type="ECO:0000313" key="2">
    <source>
        <dbReference type="EMBL" id="MCX2937792.1"/>
    </source>
</evidence>
<protein>
    <submittedName>
        <fullName evidence="2">Uncharacterized protein</fullName>
    </submittedName>
</protein>
<name>A0ABT3SFY1_9MYCO</name>
<evidence type="ECO:0000313" key="3">
    <source>
        <dbReference type="Proteomes" id="UP001300745"/>
    </source>
</evidence>